<proteinExistence type="predicted"/>
<dbReference type="InterPro" id="IPR036890">
    <property type="entry name" value="HATPase_C_sf"/>
</dbReference>
<reference evidence="2 3" key="1">
    <citation type="submission" date="2013-05" db="EMBL/GenBank/DDBJ databases">
        <title>Draft genome sequence of Rubidibacter lacunae KORDI 51-2.</title>
        <authorList>
            <person name="Choi D.H."/>
            <person name="Noh J.H."/>
            <person name="Kwon K.-K."/>
            <person name="Lee J.-H."/>
            <person name="Ryu J.-Y."/>
        </authorList>
    </citation>
    <scope>NUCLEOTIDE SEQUENCE [LARGE SCALE GENOMIC DNA]</scope>
    <source>
        <strain evidence="2 3">KORDI 51-2</strain>
    </source>
</reference>
<dbReference type="InParanoid" id="U5DKW6"/>
<sequence>MRDFDAIANDKHRRRSVERATRRNRASPFTFTTLTTSPPPYRPLLRDEFDCIAAGEVNASQAAAERELTENAIDAGAKRIAISLQPETLARV</sequence>
<evidence type="ECO:0000256" key="1">
    <source>
        <dbReference type="SAM" id="MobiDB-lite"/>
    </source>
</evidence>
<feature type="region of interest" description="Disordered" evidence="1">
    <location>
        <begin position="1"/>
        <end position="37"/>
    </location>
</feature>
<evidence type="ECO:0000313" key="2">
    <source>
        <dbReference type="EMBL" id="ERN41542.1"/>
    </source>
</evidence>
<dbReference type="STRING" id="582515.KR51_00017600"/>
<protein>
    <submittedName>
        <fullName evidence="2">Uncharacterized protein</fullName>
    </submittedName>
</protein>
<gene>
    <name evidence="2" type="ORF">KR51_00017600</name>
</gene>
<accession>U5DKW6</accession>
<name>U5DKW6_9CHRO</name>
<feature type="compositionally biased region" description="Basic and acidic residues" evidence="1">
    <location>
        <begin position="1"/>
        <end position="10"/>
    </location>
</feature>
<dbReference type="EMBL" id="ASSJ01000047">
    <property type="protein sequence ID" value="ERN41542.1"/>
    <property type="molecule type" value="Genomic_DNA"/>
</dbReference>
<dbReference type="Gene3D" id="3.30.565.10">
    <property type="entry name" value="Histidine kinase-like ATPase, C-terminal domain"/>
    <property type="match status" value="1"/>
</dbReference>
<dbReference type="Proteomes" id="UP000016960">
    <property type="component" value="Unassembled WGS sequence"/>
</dbReference>
<dbReference type="AlphaFoldDB" id="U5DKW6"/>
<feature type="compositionally biased region" description="Low complexity" evidence="1">
    <location>
        <begin position="27"/>
        <end position="36"/>
    </location>
</feature>
<organism evidence="2 3">
    <name type="scientific">Rubidibacter lacunae KORDI 51-2</name>
    <dbReference type="NCBI Taxonomy" id="582515"/>
    <lineage>
        <taxon>Bacteria</taxon>
        <taxon>Bacillati</taxon>
        <taxon>Cyanobacteriota</taxon>
        <taxon>Cyanophyceae</taxon>
        <taxon>Oscillatoriophycideae</taxon>
        <taxon>Chroococcales</taxon>
        <taxon>Aphanothecaceae</taxon>
        <taxon>Rubidibacter</taxon>
    </lineage>
</organism>
<evidence type="ECO:0000313" key="3">
    <source>
        <dbReference type="Proteomes" id="UP000016960"/>
    </source>
</evidence>
<dbReference type="SUPFAM" id="SSF55874">
    <property type="entry name" value="ATPase domain of HSP90 chaperone/DNA topoisomerase II/histidine kinase"/>
    <property type="match status" value="1"/>
</dbReference>
<comment type="caution">
    <text evidence="2">The sequence shown here is derived from an EMBL/GenBank/DDBJ whole genome shotgun (WGS) entry which is preliminary data.</text>
</comment>
<keyword evidence="3" id="KW-1185">Reference proteome</keyword>